<reference evidence="11 12" key="1">
    <citation type="submission" date="2024-05" db="EMBL/GenBank/DDBJ databases">
        <title>Haplotype-resolved chromosome-level genome assembly of Huyou (Citrus changshanensis).</title>
        <authorList>
            <person name="Miao C."/>
            <person name="Chen W."/>
            <person name="Wu Y."/>
            <person name="Wang L."/>
            <person name="Zhao S."/>
            <person name="Grierson D."/>
            <person name="Xu C."/>
            <person name="Chen K."/>
        </authorList>
    </citation>
    <scope>NUCLEOTIDE SEQUENCE [LARGE SCALE GENOMIC DNA]</scope>
    <source>
        <strain evidence="11">01-14</strain>
        <tissue evidence="11">Leaf</tissue>
    </source>
</reference>
<dbReference type="PANTHER" id="PTHR27008:SF610">
    <property type="entry name" value="SERINE-THREONINE_TYROSINE-PROTEIN KINASE CATALYTIC DOMAIN-CONTAINING PROTEIN"/>
    <property type="match status" value="1"/>
</dbReference>
<dbReference type="Gene3D" id="1.10.510.10">
    <property type="entry name" value="Transferase(Phosphotransferase) domain 1"/>
    <property type="match status" value="1"/>
</dbReference>
<dbReference type="GO" id="GO:0016020">
    <property type="term" value="C:membrane"/>
    <property type="evidence" value="ECO:0007669"/>
    <property type="project" value="UniProtKB-SubCell"/>
</dbReference>
<comment type="caution">
    <text evidence="11">The sequence shown here is derived from an EMBL/GenBank/DDBJ whole genome shotgun (WGS) entry which is preliminary data.</text>
</comment>
<dbReference type="PANTHER" id="PTHR27008">
    <property type="entry name" value="OS04G0122200 PROTEIN"/>
    <property type="match status" value="1"/>
</dbReference>
<dbReference type="Pfam" id="PF00560">
    <property type="entry name" value="LRR_1"/>
    <property type="match status" value="2"/>
</dbReference>
<comment type="similarity">
    <text evidence="2">Belongs to the RLP family.</text>
</comment>
<evidence type="ECO:0000256" key="3">
    <source>
        <dbReference type="ARBA" id="ARBA00022614"/>
    </source>
</evidence>
<name>A0AAP0LTU5_9ROSI</name>
<protein>
    <recommendedName>
        <fullName evidence="10">Protein kinase domain-containing protein</fullName>
    </recommendedName>
</protein>
<dbReference type="EMBL" id="JBCGBO010000007">
    <property type="protein sequence ID" value="KAK9186581.1"/>
    <property type="molecule type" value="Genomic_DNA"/>
</dbReference>
<sequence>MAMRFYALIQHRFGVTCHRVTELARNHLVGSIPPKIGNVKSLRRFDVSRNNLSGEFPSELGLCSSIEEIYLVRNFFHRSISSSLSSLRVAQEIDLSRNNLIGRIPIFFVGLSLKYLDLSFNDLGGEVPAKRIFANASAVLFISNRNSLYGGIAELQLPKCTKNNSMNWSFSQGLKLIILTVRAFPRLVILSFFIFSRFKKRRGPSKQPLRLTLRNAIPKEYYESLVKATDGFPLINLIGVGSFDPVYKGVFDPNRAVVAIKVQCQGASKSFMADCKALKNICHRNLVRVITSYSSIDFQDYLHHHCQELILHCDLKPSNVLLDNDLFAHIGDFELARFRQVSNPTQSSSNGVRRTIGYTALGYNT</sequence>
<dbReference type="SUPFAM" id="SSF56112">
    <property type="entry name" value="Protein kinase-like (PK-like)"/>
    <property type="match status" value="1"/>
</dbReference>
<keyword evidence="4" id="KW-0812">Transmembrane</keyword>
<feature type="domain" description="Protein kinase" evidence="10">
    <location>
        <begin position="232"/>
        <end position="365"/>
    </location>
</feature>
<dbReference type="FunFam" id="3.80.10.10:FF:000041">
    <property type="entry name" value="LRR receptor-like serine/threonine-protein kinase ERECTA"/>
    <property type="match status" value="1"/>
</dbReference>
<evidence type="ECO:0000256" key="5">
    <source>
        <dbReference type="ARBA" id="ARBA00022729"/>
    </source>
</evidence>
<dbReference type="InterPro" id="IPR001611">
    <property type="entry name" value="Leu-rich_rpt"/>
</dbReference>
<keyword evidence="6" id="KW-0677">Repeat</keyword>
<keyword evidence="8" id="KW-0472">Membrane</keyword>
<dbReference type="Gene3D" id="3.80.10.10">
    <property type="entry name" value="Ribonuclease Inhibitor"/>
    <property type="match status" value="1"/>
</dbReference>
<keyword evidence="3" id="KW-0433">Leucine-rich repeat</keyword>
<evidence type="ECO:0000256" key="7">
    <source>
        <dbReference type="ARBA" id="ARBA00022989"/>
    </source>
</evidence>
<dbReference type="GO" id="GO:0004672">
    <property type="term" value="F:protein kinase activity"/>
    <property type="evidence" value="ECO:0007669"/>
    <property type="project" value="InterPro"/>
</dbReference>
<gene>
    <name evidence="11" type="ORF">WN944_017969</name>
</gene>
<evidence type="ECO:0000256" key="1">
    <source>
        <dbReference type="ARBA" id="ARBA00004479"/>
    </source>
</evidence>
<keyword evidence="9" id="KW-0325">Glycoprotein</keyword>
<dbReference type="GO" id="GO:0005524">
    <property type="term" value="F:ATP binding"/>
    <property type="evidence" value="ECO:0007669"/>
    <property type="project" value="InterPro"/>
</dbReference>
<dbReference type="Gene3D" id="3.30.200.20">
    <property type="entry name" value="Phosphorylase Kinase, domain 1"/>
    <property type="match status" value="1"/>
</dbReference>
<dbReference type="Proteomes" id="UP001428341">
    <property type="component" value="Unassembled WGS sequence"/>
</dbReference>
<dbReference type="PROSITE" id="PS50011">
    <property type="entry name" value="PROTEIN_KINASE_DOM"/>
    <property type="match status" value="1"/>
</dbReference>
<dbReference type="InterPro" id="IPR011009">
    <property type="entry name" value="Kinase-like_dom_sf"/>
</dbReference>
<evidence type="ECO:0000256" key="9">
    <source>
        <dbReference type="ARBA" id="ARBA00023180"/>
    </source>
</evidence>
<keyword evidence="5" id="KW-0732">Signal</keyword>
<dbReference type="InterPro" id="IPR000719">
    <property type="entry name" value="Prot_kinase_dom"/>
</dbReference>
<keyword evidence="12" id="KW-1185">Reference proteome</keyword>
<evidence type="ECO:0000259" key="10">
    <source>
        <dbReference type="PROSITE" id="PS50011"/>
    </source>
</evidence>
<dbReference type="AlphaFoldDB" id="A0AAP0LTU5"/>
<evidence type="ECO:0000313" key="11">
    <source>
        <dbReference type="EMBL" id="KAK9186581.1"/>
    </source>
</evidence>
<evidence type="ECO:0000256" key="4">
    <source>
        <dbReference type="ARBA" id="ARBA00022692"/>
    </source>
</evidence>
<dbReference type="InterPro" id="IPR032675">
    <property type="entry name" value="LRR_dom_sf"/>
</dbReference>
<proteinExistence type="inferred from homology"/>
<dbReference type="PROSITE" id="PS00108">
    <property type="entry name" value="PROTEIN_KINASE_ST"/>
    <property type="match status" value="1"/>
</dbReference>
<dbReference type="SUPFAM" id="SSF52058">
    <property type="entry name" value="L domain-like"/>
    <property type="match status" value="1"/>
</dbReference>
<organism evidence="11 12">
    <name type="scientific">Citrus x changshan-huyou</name>
    <dbReference type="NCBI Taxonomy" id="2935761"/>
    <lineage>
        <taxon>Eukaryota</taxon>
        <taxon>Viridiplantae</taxon>
        <taxon>Streptophyta</taxon>
        <taxon>Embryophyta</taxon>
        <taxon>Tracheophyta</taxon>
        <taxon>Spermatophyta</taxon>
        <taxon>Magnoliopsida</taxon>
        <taxon>eudicotyledons</taxon>
        <taxon>Gunneridae</taxon>
        <taxon>Pentapetalae</taxon>
        <taxon>rosids</taxon>
        <taxon>malvids</taxon>
        <taxon>Sapindales</taxon>
        <taxon>Rutaceae</taxon>
        <taxon>Aurantioideae</taxon>
        <taxon>Citrus</taxon>
    </lineage>
</organism>
<dbReference type="InterPro" id="IPR051809">
    <property type="entry name" value="Plant_receptor-like_S/T_kinase"/>
</dbReference>
<comment type="subcellular location">
    <subcellularLocation>
        <location evidence="1">Membrane</location>
        <topology evidence="1">Single-pass type I membrane protein</topology>
    </subcellularLocation>
</comment>
<evidence type="ECO:0000256" key="2">
    <source>
        <dbReference type="ARBA" id="ARBA00009592"/>
    </source>
</evidence>
<evidence type="ECO:0000313" key="12">
    <source>
        <dbReference type="Proteomes" id="UP001428341"/>
    </source>
</evidence>
<keyword evidence="7" id="KW-1133">Transmembrane helix</keyword>
<accession>A0AAP0LTU5</accession>
<evidence type="ECO:0000256" key="6">
    <source>
        <dbReference type="ARBA" id="ARBA00022737"/>
    </source>
</evidence>
<dbReference type="InterPro" id="IPR008271">
    <property type="entry name" value="Ser/Thr_kinase_AS"/>
</dbReference>
<evidence type="ECO:0000256" key="8">
    <source>
        <dbReference type="ARBA" id="ARBA00023136"/>
    </source>
</evidence>